<dbReference type="SUPFAM" id="SSF55811">
    <property type="entry name" value="Nudix"/>
    <property type="match status" value="1"/>
</dbReference>
<evidence type="ECO:0000256" key="1">
    <source>
        <dbReference type="ARBA" id="ARBA00001936"/>
    </source>
</evidence>
<accession>A0A1I5G1Z9</accession>
<gene>
    <name evidence="8" type="ORF">SAMN04488056_104317</name>
</gene>
<dbReference type="CDD" id="cd18870">
    <property type="entry name" value="NUDIX_AcylCoAdiphos_Nudt19"/>
    <property type="match status" value="1"/>
</dbReference>
<sequence length="253" mass="28553">MRHINNIEVHPDLTANAQRLYDGSLPNVRPKDAATLIILDHDHGTPKILMGRRHMRHRFMPGKFVFPGGRLDAADRYVPCADDLPTGVMEKLRCGARNGSSDRRMRGLAICAIRETYEEAGLFIAAQADPSGLKGEDWSAFKHRSLLPTLSPLRFIGRAITPPGRSRRFDTRFFAIDARHIADRLSEGTGPSGELEDLHWLTIADAHDLDLPRITKEILHELEERLKTDPELAPQSPTPFFFMRGKSMFRAEI</sequence>
<keyword evidence="3" id="KW-0479">Metal-binding</keyword>
<evidence type="ECO:0000313" key="8">
    <source>
        <dbReference type="EMBL" id="SFO30004.1"/>
    </source>
</evidence>
<dbReference type="Proteomes" id="UP000199236">
    <property type="component" value="Unassembled WGS sequence"/>
</dbReference>
<reference evidence="8 9" key="1">
    <citation type="submission" date="2016-10" db="EMBL/GenBank/DDBJ databases">
        <authorList>
            <person name="de Groot N.N."/>
        </authorList>
    </citation>
    <scope>NUCLEOTIDE SEQUENCE [LARGE SCALE GENOMIC DNA]</scope>
    <source>
        <strain evidence="8 9">CGMCC 1.9157</strain>
    </source>
</reference>
<dbReference type="AlphaFoldDB" id="A0A1I5G1Z9"/>
<proteinExistence type="predicted"/>
<comment type="cofactor">
    <cofactor evidence="1">
        <name>Mn(2+)</name>
        <dbReference type="ChEBI" id="CHEBI:29035"/>
    </cofactor>
</comment>
<feature type="domain" description="Nudix hydrolase" evidence="7">
    <location>
        <begin position="30"/>
        <end position="224"/>
    </location>
</feature>
<keyword evidence="4" id="KW-0378">Hydrolase</keyword>
<dbReference type="EMBL" id="FOVR01000004">
    <property type="protein sequence ID" value="SFO30004.1"/>
    <property type="molecule type" value="Genomic_DNA"/>
</dbReference>
<keyword evidence="5" id="KW-0460">Magnesium</keyword>
<comment type="cofactor">
    <cofactor evidence="2">
        <name>Mg(2+)</name>
        <dbReference type="ChEBI" id="CHEBI:18420"/>
    </cofactor>
</comment>
<evidence type="ECO:0000256" key="3">
    <source>
        <dbReference type="ARBA" id="ARBA00022723"/>
    </source>
</evidence>
<dbReference type="GO" id="GO:0016818">
    <property type="term" value="F:hydrolase activity, acting on acid anhydrides, in phosphorus-containing anhydrides"/>
    <property type="evidence" value="ECO:0007669"/>
    <property type="project" value="InterPro"/>
</dbReference>
<dbReference type="PROSITE" id="PS51462">
    <property type="entry name" value="NUDIX"/>
    <property type="match status" value="1"/>
</dbReference>
<evidence type="ECO:0000256" key="2">
    <source>
        <dbReference type="ARBA" id="ARBA00001946"/>
    </source>
</evidence>
<evidence type="ECO:0000256" key="6">
    <source>
        <dbReference type="ARBA" id="ARBA00023211"/>
    </source>
</evidence>
<evidence type="ECO:0000259" key="7">
    <source>
        <dbReference type="PROSITE" id="PS51462"/>
    </source>
</evidence>
<dbReference type="PANTHER" id="PTHR12318">
    <property type="entry name" value="TESTOSTERONE-REGULATED PROTEIN RP2"/>
    <property type="match status" value="1"/>
</dbReference>
<keyword evidence="6" id="KW-0464">Manganese</keyword>
<organism evidence="8 9">
    <name type="scientific">Cohaesibacter marisflavi</name>
    <dbReference type="NCBI Taxonomy" id="655353"/>
    <lineage>
        <taxon>Bacteria</taxon>
        <taxon>Pseudomonadati</taxon>
        <taxon>Pseudomonadota</taxon>
        <taxon>Alphaproteobacteria</taxon>
        <taxon>Hyphomicrobiales</taxon>
        <taxon>Cohaesibacteraceae</taxon>
    </lineage>
</organism>
<name>A0A1I5G1Z9_9HYPH</name>
<dbReference type="STRING" id="655353.SAMN04488056_104317"/>
<keyword evidence="9" id="KW-1185">Reference proteome</keyword>
<dbReference type="InterPro" id="IPR000086">
    <property type="entry name" value="NUDIX_hydrolase_dom"/>
</dbReference>
<protein>
    <recommendedName>
        <fullName evidence="7">Nudix hydrolase domain-containing protein</fullName>
    </recommendedName>
</protein>
<dbReference type="PANTHER" id="PTHR12318:SF0">
    <property type="entry name" value="ACYL-COENZYME A DIPHOSPHATASE NUDT19"/>
    <property type="match status" value="1"/>
</dbReference>
<evidence type="ECO:0000256" key="4">
    <source>
        <dbReference type="ARBA" id="ARBA00022801"/>
    </source>
</evidence>
<dbReference type="GO" id="GO:0046872">
    <property type="term" value="F:metal ion binding"/>
    <property type="evidence" value="ECO:0007669"/>
    <property type="project" value="UniProtKB-KW"/>
</dbReference>
<evidence type="ECO:0000313" key="9">
    <source>
        <dbReference type="Proteomes" id="UP000199236"/>
    </source>
</evidence>
<evidence type="ECO:0000256" key="5">
    <source>
        <dbReference type="ARBA" id="ARBA00022842"/>
    </source>
</evidence>
<dbReference type="Gene3D" id="3.90.79.10">
    <property type="entry name" value="Nucleoside Triphosphate Pyrophosphohydrolase"/>
    <property type="match status" value="1"/>
</dbReference>
<dbReference type="InterPro" id="IPR015797">
    <property type="entry name" value="NUDIX_hydrolase-like_dom_sf"/>
</dbReference>
<dbReference type="InterPro" id="IPR039121">
    <property type="entry name" value="NUDT19"/>
</dbReference>